<dbReference type="OrthoDB" id="7561968at2"/>
<dbReference type="Gene3D" id="2.60.120.260">
    <property type="entry name" value="Galactose-binding domain-like"/>
    <property type="match status" value="1"/>
</dbReference>
<reference evidence="3" key="1">
    <citation type="journal article" date="2013" name="Genome Announc.">
        <title>Draft Genome Sequence of the Dimorphic Prosthecate Bacterium Brevundimonas abyssalis TAR-001T.</title>
        <authorList>
            <person name="Tsubouchi T."/>
            <person name="Nishi S."/>
            <person name="Usui K."/>
            <person name="Shimane Y."/>
            <person name="Takaki Y."/>
            <person name="Maruyama T."/>
            <person name="Hatada Y."/>
        </authorList>
    </citation>
    <scope>NUCLEOTIDE SEQUENCE [LARGE SCALE GENOMIC DNA]</scope>
    <source>
        <strain evidence="3">TAR-001</strain>
    </source>
</reference>
<feature type="chain" id="PRO_5034911116" evidence="1">
    <location>
        <begin position="24"/>
        <end position="200"/>
    </location>
</feature>
<gene>
    <name evidence="2" type="ORF">MBEBAB_0689</name>
</gene>
<dbReference type="InterPro" id="IPR008979">
    <property type="entry name" value="Galactose-bd-like_sf"/>
</dbReference>
<comment type="caution">
    <text evidence="2">The sequence shown here is derived from an EMBL/GenBank/DDBJ whole genome shotgun (WGS) entry which is preliminary data.</text>
</comment>
<keyword evidence="3" id="KW-1185">Reference proteome</keyword>
<name>A0A8E0N8E0_9CAUL</name>
<dbReference type="SUPFAM" id="SSF49785">
    <property type="entry name" value="Galactose-binding domain-like"/>
    <property type="match status" value="1"/>
</dbReference>
<evidence type="ECO:0000313" key="3">
    <source>
        <dbReference type="Proteomes" id="UP000016569"/>
    </source>
</evidence>
<proteinExistence type="predicted"/>
<dbReference type="RefSeq" id="WP_021696535.1">
    <property type="nucleotide sequence ID" value="NZ_BATC01000007.1"/>
</dbReference>
<accession>A0A8E0N8E0</accession>
<organism evidence="2 3">
    <name type="scientific">Brevundimonas abyssalis TAR-001</name>
    <dbReference type="NCBI Taxonomy" id="1391729"/>
    <lineage>
        <taxon>Bacteria</taxon>
        <taxon>Pseudomonadati</taxon>
        <taxon>Pseudomonadota</taxon>
        <taxon>Alphaproteobacteria</taxon>
        <taxon>Caulobacterales</taxon>
        <taxon>Caulobacteraceae</taxon>
        <taxon>Brevundimonas</taxon>
    </lineage>
</organism>
<feature type="signal peptide" evidence="1">
    <location>
        <begin position="1"/>
        <end position="23"/>
    </location>
</feature>
<sequence>MARTAWIAAAAALVSIFASFASAQSGDEDDILDQVINSPPVQSWQVTGLRATPRPVRAQGVLGDQAIRVAVPRPGANPWDIAGRMSIAGEISQGDTILLAVWARTHTPPDGQRFGVLSGIRVEQSVAPYTAIAQDSAVVPSEWTMVYASGVAQQDYPGGSTNVSVHLASAAQTIELGPAFVLNLGQDYDPAQLPRNVAPE</sequence>
<evidence type="ECO:0000313" key="2">
    <source>
        <dbReference type="EMBL" id="GAD58439.1"/>
    </source>
</evidence>
<evidence type="ECO:0000256" key="1">
    <source>
        <dbReference type="SAM" id="SignalP"/>
    </source>
</evidence>
<dbReference type="Proteomes" id="UP000016569">
    <property type="component" value="Unassembled WGS sequence"/>
</dbReference>
<dbReference type="AlphaFoldDB" id="A0A8E0N8E0"/>
<dbReference type="EMBL" id="BATC01000007">
    <property type="protein sequence ID" value="GAD58439.1"/>
    <property type="molecule type" value="Genomic_DNA"/>
</dbReference>
<keyword evidence="1" id="KW-0732">Signal</keyword>
<protein>
    <submittedName>
        <fullName evidence="2">Uncharacterized protein</fullName>
    </submittedName>
</protein>